<evidence type="ECO:0000313" key="3">
    <source>
        <dbReference type="Proteomes" id="UP000515160"/>
    </source>
</evidence>
<accession>A0A9C6TC82</accession>
<proteinExistence type="inferred from homology"/>
<name>A0A9C6TC82_DROAB</name>
<comment type="similarity">
    <text evidence="1">Belongs to the LDH2/MDH2 oxidoreductase family.</text>
</comment>
<dbReference type="SUPFAM" id="SSF89733">
    <property type="entry name" value="L-sulfolactate dehydrogenase-like"/>
    <property type="match status" value="1"/>
</dbReference>
<gene>
    <name evidence="4" type="primary">LOC127566126</name>
</gene>
<evidence type="ECO:0000256" key="1">
    <source>
        <dbReference type="ARBA" id="ARBA00006056"/>
    </source>
</evidence>
<dbReference type="GO" id="GO:0016491">
    <property type="term" value="F:oxidoreductase activity"/>
    <property type="evidence" value="ECO:0007669"/>
    <property type="project" value="UniProtKB-KW"/>
</dbReference>
<dbReference type="PANTHER" id="PTHR11091">
    <property type="entry name" value="OXIDOREDUCTASE-RELATED"/>
    <property type="match status" value="1"/>
</dbReference>
<organism evidence="3 4">
    <name type="scientific">Drosophila albomicans</name>
    <name type="common">Fruit fly</name>
    <dbReference type="NCBI Taxonomy" id="7291"/>
    <lineage>
        <taxon>Eukaryota</taxon>
        <taxon>Metazoa</taxon>
        <taxon>Ecdysozoa</taxon>
        <taxon>Arthropoda</taxon>
        <taxon>Hexapoda</taxon>
        <taxon>Insecta</taxon>
        <taxon>Pterygota</taxon>
        <taxon>Neoptera</taxon>
        <taxon>Endopterygota</taxon>
        <taxon>Diptera</taxon>
        <taxon>Brachycera</taxon>
        <taxon>Muscomorpha</taxon>
        <taxon>Ephydroidea</taxon>
        <taxon>Drosophilidae</taxon>
        <taxon>Drosophila</taxon>
    </lineage>
</organism>
<dbReference type="PANTHER" id="PTHR11091:SF0">
    <property type="entry name" value="MALATE DEHYDROGENASE"/>
    <property type="match status" value="1"/>
</dbReference>
<dbReference type="Gene3D" id="3.30.1370.60">
    <property type="entry name" value="Hypothetical oxidoreductase yiak, domain 2"/>
    <property type="match status" value="1"/>
</dbReference>
<reference evidence="4" key="1">
    <citation type="submission" date="2025-08" db="UniProtKB">
        <authorList>
            <consortium name="RefSeq"/>
        </authorList>
    </citation>
    <scope>IDENTIFICATION</scope>
    <source>
        <strain evidence="4">15112-1751.03</strain>
        <tissue evidence="4">Whole Adult</tissue>
    </source>
</reference>
<dbReference type="Pfam" id="PF02615">
    <property type="entry name" value="Ldh_2"/>
    <property type="match status" value="1"/>
</dbReference>
<dbReference type="Gene3D" id="1.10.1530.10">
    <property type="match status" value="1"/>
</dbReference>
<evidence type="ECO:0000313" key="4">
    <source>
        <dbReference type="RefSeq" id="XP_051863707.1"/>
    </source>
</evidence>
<evidence type="ECO:0000256" key="2">
    <source>
        <dbReference type="ARBA" id="ARBA00023002"/>
    </source>
</evidence>
<dbReference type="RefSeq" id="XP_051863707.1">
    <property type="nucleotide sequence ID" value="XM_052007747.1"/>
</dbReference>
<dbReference type="GeneID" id="127566126"/>
<dbReference type="OrthoDB" id="7881616at2759"/>
<dbReference type="InterPro" id="IPR043144">
    <property type="entry name" value="Mal/L-sulf/L-lact_DH-like_ah"/>
</dbReference>
<dbReference type="Proteomes" id="UP000515160">
    <property type="component" value="Chromosome 2R"/>
</dbReference>
<keyword evidence="3" id="KW-1185">Reference proteome</keyword>
<sequence>MRRLLNMLERLRKVHVKPKLGSQLKSDHKEPINKNYKKDIKMTNDTKPLDNKVIWQNLQHVLRVCEGHEQPPIRGQVQLDMASDVDSLADVLDIQRFVSDVFAAMNVPLEAASEMADALIAADYMGERSMGIHRLPAIANDLLNLRVDPRMRPKVLCEREALALVDGQNAPGPVVANFCMDLAMSKAREQTIGLVVSRCSNNIGMASWYACQALSQRLLGVCMSSGLPVLVASGGKEPLLGANSISCAAATGTQQQFVMNVGMPGYTIEQLELDYCNGYTQQLPPHLALDCNGLATSNVADALQAQRLLPFAPEYKGFGLAAMVETLCGVMTGARYASQVVGRQGLFGTDQDVADLGQVYIAIDPMRFCVSFEERLSDFQQLLRDALPWDANQTPLIPGDKESLHMQMVDDQGGLTLSPCTLYVLQELSERFNIKPLVVQKTE</sequence>
<dbReference type="InterPro" id="IPR036111">
    <property type="entry name" value="Mal/L-sulfo/L-lacto_DH-like_sf"/>
</dbReference>
<dbReference type="AlphaFoldDB" id="A0A9C6TC82"/>
<protein>
    <submittedName>
        <fullName evidence="4">2,3-diketo-L-gulonate reductase</fullName>
    </submittedName>
</protein>
<keyword evidence="2" id="KW-0560">Oxidoreductase</keyword>
<dbReference type="InterPro" id="IPR003767">
    <property type="entry name" value="Malate/L-lactate_DH-like"/>
</dbReference>
<dbReference type="InterPro" id="IPR043143">
    <property type="entry name" value="Mal/L-sulf/L-lact_DH-like_NADP"/>
</dbReference>